<accession>A0A2I0HMY6</accession>
<proteinExistence type="predicted"/>
<sequence>MSLKEYMWRVPEGVHADKKSGDPKSLKQYMRTRSPGTGSPYSCKCGPEVPKAVKADTKSGDSKSLKQ</sequence>
<evidence type="ECO:0000256" key="1">
    <source>
        <dbReference type="SAM" id="MobiDB-lite"/>
    </source>
</evidence>
<evidence type="ECO:0000313" key="2">
    <source>
        <dbReference type="EMBL" id="PKI33089.1"/>
    </source>
</evidence>
<reference evidence="2 3" key="1">
    <citation type="submission" date="2017-11" db="EMBL/GenBank/DDBJ databases">
        <title>De-novo sequencing of pomegranate (Punica granatum L.) genome.</title>
        <authorList>
            <person name="Akparov Z."/>
            <person name="Amiraslanov A."/>
            <person name="Hajiyeva S."/>
            <person name="Abbasov M."/>
            <person name="Kaur K."/>
            <person name="Hamwieh A."/>
            <person name="Solovyev V."/>
            <person name="Salamov A."/>
            <person name="Braich B."/>
            <person name="Kosarev P."/>
            <person name="Mahmoud A."/>
            <person name="Hajiyev E."/>
            <person name="Babayeva S."/>
            <person name="Izzatullayeva V."/>
            <person name="Mammadov A."/>
            <person name="Mammadov A."/>
            <person name="Sharifova S."/>
            <person name="Ojaghi J."/>
            <person name="Eynullazada K."/>
            <person name="Bayramov B."/>
            <person name="Abdulazimova A."/>
            <person name="Shahmuradov I."/>
        </authorList>
    </citation>
    <scope>NUCLEOTIDE SEQUENCE [LARGE SCALE GENOMIC DNA]</scope>
    <source>
        <strain evidence="3">cv. AG2017</strain>
        <tissue evidence="2">Leaf</tissue>
    </source>
</reference>
<dbReference type="Proteomes" id="UP000233551">
    <property type="component" value="Unassembled WGS sequence"/>
</dbReference>
<protein>
    <submittedName>
        <fullName evidence="2">Uncharacterized protein</fullName>
    </submittedName>
</protein>
<dbReference type="AlphaFoldDB" id="A0A2I0HMY6"/>
<feature type="compositionally biased region" description="Basic and acidic residues" evidence="1">
    <location>
        <begin position="51"/>
        <end position="67"/>
    </location>
</feature>
<dbReference type="EMBL" id="PGOL01007027">
    <property type="protein sequence ID" value="PKI33089.1"/>
    <property type="molecule type" value="Genomic_DNA"/>
</dbReference>
<feature type="compositionally biased region" description="Basic and acidic residues" evidence="1">
    <location>
        <begin position="12"/>
        <end position="25"/>
    </location>
</feature>
<comment type="caution">
    <text evidence="2">The sequence shown here is derived from an EMBL/GenBank/DDBJ whole genome shotgun (WGS) entry which is preliminary data.</text>
</comment>
<evidence type="ECO:0000313" key="3">
    <source>
        <dbReference type="Proteomes" id="UP000233551"/>
    </source>
</evidence>
<keyword evidence="3" id="KW-1185">Reference proteome</keyword>
<gene>
    <name evidence="2" type="ORF">CRG98_046520</name>
</gene>
<name>A0A2I0HMY6_PUNGR</name>
<organism evidence="2 3">
    <name type="scientific">Punica granatum</name>
    <name type="common">Pomegranate</name>
    <dbReference type="NCBI Taxonomy" id="22663"/>
    <lineage>
        <taxon>Eukaryota</taxon>
        <taxon>Viridiplantae</taxon>
        <taxon>Streptophyta</taxon>
        <taxon>Embryophyta</taxon>
        <taxon>Tracheophyta</taxon>
        <taxon>Spermatophyta</taxon>
        <taxon>Magnoliopsida</taxon>
        <taxon>eudicotyledons</taxon>
        <taxon>Gunneridae</taxon>
        <taxon>Pentapetalae</taxon>
        <taxon>rosids</taxon>
        <taxon>malvids</taxon>
        <taxon>Myrtales</taxon>
        <taxon>Lythraceae</taxon>
        <taxon>Punica</taxon>
    </lineage>
</organism>
<feature type="region of interest" description="Disordered" evidence="1">
    <location>
        <begin position="1"/>
        <end position="67"/>
    </location>
</feature>